<protein>
    <recommendedName>
        <fullName evidence="3">DUF2203 family protein</fullName>
    </recommendedName>
</protein>
<gene>
    <name evidence="1" type="ORF">SAMN04488053_101486</name>
</gene>
<name>A0A1H0AIL0_9BACI</name>
<dbReference type="InterPro" id="IPR018699">
    <property type="entry name" value="DUF2203"/>
</dbReference>
<dbReference type="RefSeq" id="WP_175444149.1">
    <property type="nucleotide sequence ID" value="NZ_FNIL01000001.1"/>
</dbReference>
<accession>A0A1H0AIL0</accession>
<reference evidence="2" key="1">
    <citation type="submission" date="2016-10" db="EMBL/GenBank/DDBJ databases">
        <authorList>
            <person name="Varghese N."/>
            <person name="Submissions S."/>
        </authorList>
    </citation>
    <scope>NUCLEOTIDE SEQUENCE [LARGE SCALE GENOMIC DNA]</scope>
    <source>
        <strain evidence="2">CGMCC 1.10369</strain>
    </source>
</reference>
<keyword evidence="2" id="KW-1185">Reference proteome</keyword>
<dbReference type="Proteomes" id="UP000198778">
    <property type="component" value="Unassembled WGS sequence"/>
</dbReference>
<dbReference type="AlphaFoldDB" id="A0A1H0AIL0"/>
<dbReference type="STRING" id="745820.SAMN04488053_101486"/>
<evidence type="ECO:0000313" key="1">
    <source>
        <dbReference type="EMBL" id="SDN32903.1"/>
    </source>
</evidence>
<evidence type="ECO:0000313" key="2">
    <source>
        <dbReference type="Proteomes" id="UP000198778"/>
    </source>
</evidence>
<evidence type="ECO:0008006" key="3">
    <source>
        <dbReference type="Google" id="ProtNLM"/>
    </source>
</evidence>
<organism evidence="1 2">
    <name type="scientific">Alkalicoccus daliensis</name>
    <dbReference type="NCBI Taxonomy" id="745820"/>
    <lineage>
        <taxon>Bacteria</taxon>
        <taxon>Bacillati</taxon>
        <taxon>Bacillota</taxon>
        <taxon>Bacilli</taxon>
        <taxon>Bacillales</taxon>
        <taxon>Bacillaceae</taxon>
        <taxon>Alkalicoccus</taxon>
    </lineage>
</organism>
<sequence>MYAKYFTITQANKLLPVIKEEITALKDVQAEFNELWKTYQQLKDGNHVATDAGRIFKLESQLEFMEILAQQHVNNIQANGALLKGIEPALVDFPSFKGGAEILLCWKEGEETISYYHDTKDGFSGRRPL</sequence>
<dbReference type="EMBL" id="FNIL01000001">
    <property type="protein sequence ID" value="SDN32903.1"/>
    <property type="molecule type" value="Genomic_DNA"/>
</dbReference>
<dbReference type="Pfam" id="PF09969">
    <property type="entry name" value="DUF2203"/>
    <property type="match status" value="1"/>
</dbReference>
<proteinExistence type="predicted"/>
<dbReference type="PIRSF" id="PIRSF016498">
    <property type="entry name" value="UCP016498"/>
    <property type="match status" value="1"/>
</dbReference>